<dbReference type="Proteomes" id="UP001163603">
    <property type="component" value="Chromosome 10"/>
</dbReference>
<reference evidence="2" key="1">
    <citation type="journal article" date="2023" name="G3 (Bethesda)">
        <title>Genome assembly and association tests identify interacting loci associated with vigor, precocity, and sex in interspecific pistachio rootstocks.</title>
        <authorList>
            <person name="Palmer W."/>
            <person name="Jacygrad E."/>
            <person name="Sagayaradj S."/>
            <person name="Cavanaugh K."/>
            <person name="Han R."/>
            <person name="Bertier L."/>
            <person name="Beede B."/>
            <person name="Kafkas S."/>
            <person name="Golino D."/>
            <person name="Preece J."/>
            <person name="Michelmore R."/>
        </authorList>
    </citation>
    <scope>NUCLEOTIDE SEQUENCE [LARGE SCALE GENOMIC DNA]</scope>
</reference>
<accession>A0ACC0XXP6</accession>
<evidence type="ECO:0000313" key="1">
    <source>
        <dbReference type="EMBL" id="KAJ0026272.1"/>
    </source>
</evidence>
<protein>
    <submittedName>
        <fullName evidence="1">Uncharacterized protein</fullName>
    </submittedName>
</protein>
<comment type="caution">
    <text evidence="1">The sequence shown here is derived from an EMBL/GenBank/DDBJ whole genome shotgun (WGS) entry which is preliminary data.</text>
</comment>
<organism evidence="1 2">
    <name type="scientific">Pistacia integerrima</name>
    <dbReference type="NCBI Taxonomy" id="434235"/>
    <lineage>
        <taxon>Eukaryota</taxon>
        <taxon>Viridiplantae</taxon>
        <taxon>Streptophyta</taxon>
        <taxon>Embryophyta</taxon>
        <taxon>Tracheophyta</taxon>
        <taxon>Spermatophyta</taxon>
        <taxon>Magnoliopsida</taxon>
        <taxon>eudicotyledons</taxon>
        <taxon>Gunneridae</taxon>
        <taxon>Pentapetalae</taxon>
        <taxon>rosids</taxon>
        <taxon>malvids</taxon>
        <taxon>Sapindales</taxon>
        <taxon>Anacardiaceae</taxon>
        <taxon>Pistacia</taxon>
    </lineage>
</organism>
<sequence>MSRMKVDCLYFTTSLKEGFRYFKAFFVGLAKKVTARSEKEATEADLQTAKMQVEAADEAEDTKKRLHKSM</sequence>
<dbReference type="EMBL" id="CM047745">
    <property type="protein sequence ID" value="KAJ0026272.1"/>
    <property type="molecule type" value="Genomic_DNA"/>
</dbReference>
<evidence type="ECO:0000313" key="2">
    <source>
        <dbReference type="Proteomes" id="UP001163603"/>
    </source>
</evidence>
<gene>
    <name evidence="1" type="ORF">Pint_08520</name>
</gene>
<proteinExistence type="predicted"/>
<name>A0ACC0XXP6_9ROSI</name>
<keyword evidence="2" id="KW-1185">Reference proteome</keyword>